<dbReference type="SMART" id="SM00746">
    <property type="entry name" value="TRASH"/>
    <property type="match status" value="1"/>
</dbReference>
<evidence type="ECO:0000259" key="1">
    <source>
        <dbReference type="SMART" id="SM00746"/>
    </source>
</evidence>
<proteinExistence type="predicted"/>
<dbReference type="Pfam" id="PF04945">
    <property type="entry name" value="YHS"/>
    <property type="match status" value="1"/>
</dbReference>
<organism evidence="2 3">
    <name type="scientific">Trichlorobacter thiogenes</name>
    <dbReference type="NCBI Taxonomy" id="115783"/>
    <lineage>
        <taxon>Bacteria</taxon>
        <taxon>Pseudomonadati</taxon>
        <taxon>Thermodesulfobacteriota</taxon>
        <taxon>Desulfuromonadia</taxon>
        <taxon>Geobacterales</taxon>
        <taxon>Geobacteraceae</taxon>
        <taxon>Trichlorobacter</taxon>
    </lineage>
</organism>
<keyword evidence="3" id="KW-1185">Reference proteome</keyword>
<gene>
    <name evidence="2" type="ORF">SAMN02745119_02935</name>
</gene>
<dbReference type="STRING" id="115783.SAMN02745119_02935"/>
<accession>A0A1T4RKT5</accession>
<dbReference type="OrthoDB" id="3078737at2"/>
<name>A0A1T4RKT5_9BACT</name>
<dbReference type="RefSeq" id="WP_078791150.1">
    <property type="nucleotide sequence ID" value="NZ_FUWR01000021.1"/>
</dbReference>
<protein>
    <submittedName>
        <fullName evidence="2">YHS domain-containing protein</fullName>
    </submittedName>
</protein>
<feature type="domain" description="TRASH" evidence="1">
    <location>
        <begin position="43"/>
        <end position="80"/>
    </location>
</feature>
<reference evidence="3" key="1">
    <citation type="submission" date="2017-02" db="EMBL/GenBank/DDBJ databases">
        <authorList>
            <person name="Varghese N."/>
            <person name="Submissions S."/>
        </authorList>
    </citation>
    <scope>NUCLEOTIDE SEQUENCE [LARGE SCALE GENOMIC DNA]</scope>
    <source>
        <strain evidence="3">ATCC BAA-34</strain>
    </source>
</reference>
<evidence type="ECO:0000313" key="3">
    <source>
        <dbReference type="Proteomes" id="UP000190102"/>
    </source>
</evidence>
<dbReference type="InterPro" id="IPR007029">
    <property type="entry name" value="YHS_dom"/>
</dbReference>
<dbReference type="Proteomes" id="UP000190102">
    <property type="component" value="Unassembled WGS sequence"/>
</dbReference>
<dbReference type="InterPro" id="IPR011017">
    <property type="entry name" value="TRASH_dom"/>
</dbReference>
<dbReference type="EMBL" id="FUWR01000021">
    <property type="protein sequence ID" value="SKA16604.1"/>
    <property type="molecule type" value="Genomic_DNA"/>
</dbReference>
<dbReference type="AlphaFoldDB" id="A0A1T4RKT5"/>
<sequence>MFRLLIWLLLGYIGFRIIKTLTAPKKPLSSSSTHHTGEETVQDPICKMYLAKEDAIVGTLNGTRHYFCSMDCLEKFREQLDHTHQS</sequence>
<evidence type="ECO:0000313" key="2">
    <source>
        <dbReference type="EMBL" id="SKA16604.1"/>
    </source>
</evidence>